<keyword evidence="2" id="KW-0812">Transmembrane</keyword>
<feature type="region of interest" description="Disordered" evidence="1">
    <location>
        <begin position="1"/>
        <end position="21"/>
    </location>
</feature>
<keyword evidence="4" id="KW-1185">Reference proteome</keyword>
<keyword evidence="2" id="KW-1133">Transmembrane helix</keyword>
<dbReference type="Proteomes" id="UP001589698">
    <property type="component" value="Unassembled WGS sequence"/>
</dbReference>
<accession>A0ABV6E7A0</accession>
<protein>
    <submittedName>
        <fullName evidence="3">Uncharacterized protein</fullName>
    </submittedName>
</protein>
<sequence length="111" mass="11720">MPMTVETSASPRVPAVRHPVPPTPQPAVRILHLEVHPVVQDVRLQALVREAAARYEGHGTHLLGDVPRPGPTAQAAAPGTADGWTVVGRWLAFVAVVTLLAVALALVGHTR</sequence>
<organism evidence="3 4">
    <name type="scientific">Nocardioides zeicaulis</name>
    <dbReference type="NCBI Taxonomy" id="1776857"/>
    <lineage>
        <taxon>Bacteria</taxon>
        <taxon>Bacillati</taxon>
        <taxon>Actinomycetota</taxon>
        <taxon>Actinomycetes</taxon>
        <taxon>Propionibacteriales</taxon>
        <taxon>Nocardioidaceae</taxon>
        <taxon>Nocardioides</taxon>
    </lineage>
</organism>
<feature type="compositionally biased region" description="Low complexity" evidence="1">
    <location>
        <begin position="9"/>
        <end position="18"/>
    </location>
</feature>
<proteinExistence type="predicted"/>
<evidence type="ECO:0000313" key="3">
    <source>
        <dbReference type="EMBL" id="MFC0224885.1"/>
    </source>
</evidence>
<evidence type="ECO:0000256" key="2">
    <source>
        <dbReference type="SAM" id="Phobius"/>
    </source>
</evidence>
<keyword evidence="2" id="KW-0472">Membrane</keyword>
<gene>
    <name evidence="3" type="ORF">ACFFJG_20535</name>
</gene>
<dbReference type="RefSeq" id="WP_378520664.1">
    <property type="nucleotide sequence ID" value="NZ_CBCSDI010000036.1"/>
</dbReference>
<name>A0ABV6E7A0_9ACTN</name>
<evidence type="ECO:0000313" key="4">
    <source>
        <dbReference type="Proteomes" id="UP001589698"/>
    </source>
</evidence>
<evidence type="ECO:0000256" key="1">
    <source>
        <dbReference type="SAM" id="MobiDB-lite"/>
    </source>
</evidence>
<comment type="caution">
    <text evidence="3">The sequence shown here is derived from an EMBL/GenBank/DDBJ whole genome shotgun (WGS) entry which is preliminary data.</text>
</comment>
<reference evidence="3 4" key="1">
    <citation type="submission" date="2024-09" db="EMBL/GenBank/DDBJ databases">
        <authorList>
            <person name="Sun Q."/>
            <person name="Mori K."/>
        </authorList>
    </citation>
    <scope>NUCLEOTIDE SEQUENCE [LARGE SCALE GENOMIC DNA]</scope>
    <source>
        <strain evidence="3 4">CCM 8654</strain>
    </source>
</reference>
<dbReference type="EMBL" id="JBHLXH010000005">
    <property type="protein sequence ID" value="MFC0224885.1"/>
    <property type="molecule type" value="Genomic_DNA"/>
</dbReference>
<feature type="transmembrane region" description="Helical" evidence="2">
    <location>
        <begin position="90"/>
        <end position="108"/>
    </location>
</feature>